<name>A0A183BTG7_GLOPA</name>
<protein>
    <submittedName>
        <fullName evidence="3">Moesin/ezrin/radixin homolog 1</fullName>
    </submittedName>
</protein>
<dbReference type="WBParaSite" id="GPLIN_000390300">
    <property type="protein sequence ID" value="GPLIN_000390300"/>
    <property type="gene ID" value="GPLIN_000390300"/>
</dbReference>
<sequence length="251" mass="29193">MFSENLGPTNLEPSVKKRLLLAWSQLGGQLMDLPTSSGGFDFLTYDVNHLSLSPTELRAKDELHQMKEESKITEKLVGKKFQQMEESLAKLALENKELRAEHEKLSLSNANKFAELKEYQNKQQQTIDDLTEKLKRDQEELLDAKLEEQKLSNDQQEQYANLQTQRRRRLPLELQCEVISALPFQRGRRMLLLCNPIAKNCIGLVRKQMGQFENRWDLTACHEDLALSEPDRLVVQRNGEINWGKHYFLLK</sequence>
<evidence type="ECO:0000256" key="1">
    <source>
        <dbReference type="SAM" id="Coils"/>
    </source>
</evidence>
<evidence type="ECO:0000313" key="2">
    <source>
        <dbReference type="Proteomes" id="UP000050741"/>
    </source>
</evidence>
<accession>A0A183BTG7</accession>
<dbReference type="AlphaFoldDB" id="A0A183BTG7"/>
<organism evidence="2 3">
    <name type="scientific">Globodera pallida</name>
    <name type="common">Potato cyst nematode worm</name>
    <name type="synonym">Heterodera pallida</name>
    <dbReference type="NCBI Taxonomy" id="36090"/>
    <lineage>
        <taxon>Eukaryota</taxon>
        <taxon>Metazoa</taxon>
        <taxon>Ecdysozoa</taxon>
        <taxon>Nematoda</taxon>
        <taxon>Chromadorea</taxon>
        <taxon>Rhabditida</taxon>
        <taxon>Tylenchina</taxon>
        <taxon>Tylenchomorpha</taxon>
        <taxon>Tylenchoidea</taxon>
        <taxon>Heteroderidae</taxon>
        <taxon>Heteroderinae</taxon>
        <taxon>Globodera</taxon>
    </lineage>
</organism>
<reference evidence="2" key="1">
    <citation type="submission" date="2013-12" db="EMBL/GenBank/DDBJ databases">
        <authorList>
            <person name="Aslett M."/>
        </authorList>
    </citation>
    <scope>NUCLEOTIDE SEQUENCE [LARGE SCALE GENOMIC DNA]</scope>
    <source>
        <strain evidence="2">Lindley</strain>
    </source>
</reference>
<dbReference type="Proteomes" id="UP000050741">
    <property type="component" value="Unassembled WGS sequence"/>
</dbReference>
<evidence type="ECO:0000313" key="3">
    <source>
        <dbReference type="WBParaSite" id="GPLIN_000390300"/>
    </source>
</evidence>
<proteinExistence type="predicted"/>
<keyword evidence="1" id="KW-0175">Coiled coil</keyword>
<feature type="coiled-coil region" evidence="1">
    <location>
        <begin position="81"/>
        <end position="154"/>
    </location>
</feature>
<reference evidence="3" key="3">
    <citation type="submission" date="2016-06" db="UniProtKB">
        <authorList>
            <consortium name="WormBaseParasite"/>
        </authorList>
    </citation>
    <scope>IDENTIFICATION</scope>
</reference>
<keyword evidence="2" id="KW-1185">Reference proteome</keyword>
<reference evidence="2" key="2">
    <citation type="submission" date="2014-05" db="EMBL/GenBank/DDBJ databases">
        <title>The genome and life-stage specific transcriptomes of Globodera pallida elucidate key aspects of plant parasitism by a cyst nematode.</title>
        <authorList>
            <person name="Cotton J.A."/>
            <person name="Lilley C.J."/>
            <person name="Jones L.M."/>
            <person name="Kikuchi T."/>
            <person name="Reid A.J."/>
            <person name="Thorpe P."/>
            <person name="Tsai I.J."/>
            <person name="Beasley H."/>
            <person name="Blok V."/>
            <person name="Cock P.J.A."/>
            <person name="Van den Akker S.E."/>
            <person name="Holroyd N."/>
            <person name="Hunt M."/>
            <person name="Mantelin S."/>
            <person name="Naghra H."/>
            <person name="Pain A."/>
            <person name="Palomares-Rius J.E."/>
            <person name="Zarowiecki M."/>
            <person name="Berriman M."/>
            <person name="Jones J.T."/>
            <person name="Urwin P.E."/>
        </authorList>
    </citation>
    <scope>NUCLEOTIDE SEQUENCE [LARGE SCALE GENOMIC DNA]</scope>
    <source>
        <strain evidence="2">Lindley</strain>
    </source>
</reference>